<accession>A0A7S1KRF5</accession>
<evidence type="ECO:0000313" key="2">
    <source>
        <dbReference type="EMBL" id="CAD9083041.1"/>
    </source>
</evidence>
<dbReference type="Gene3D" id="3.40.50.300">
    <property type="entry name" value="P-loop containing nucleotide triphosphate hydrolases"/>
    <property type="match status" value="1"/>
</dbReference>
<dbReference type="AlphaFoldDB" id="A0A7S1KRF5"/>
<dbReference type="SUPFAM" id="SSF52540">
    <property type="entry name" value="P-loop containing nucleoside triphosphate hydrolases"/>
    <property type="match status" value="1"/>
</dbReference>
<feature type="compositionally biased region" description="Polar residues" evidence="1">
    <location>
        <begin position="197"/>
        <end position="238"/>
    </location>
</feature>
<reference evidence="2" key="1">
    <citation type="submission" date="2021-01" db="EMBL/GenBank/DDBJ databases">
        <authorList>
            <person name="Corre E."/>
            <person name="Pelletier E."/>
            <person name="Niang G."/>
            <person name="Scheremetjew M."/>
            <person name="Finn R."/>
            <person name="Kale V."/>
            <person name="Holt S."/>
            <person name="Cochrane G."/>
            <person name="Meng A."/>
            <person name="Brown T."/>
            <person name="Cohen L."/>
        </authorList>
    </citation>
    <scope>NUCLEOTIDE SEQUENCE</scope>
    <source>
        <strain evidence="2">WS</strain>
    </source>
</reference>
<protein>
    <submittedName>
        <fullName evidence="2">Uncharacterized protein</fullName>
    </submittedName>
</protein>
<evidence type="ECO:0000256" key="1">
    <source>
        <dbReference type="SAM" id="MobiDB-lite"/>
    </source>
</evidence>
<proteinExistence type="predicted"/>
<feature type="region of interest" description="Disordered" evidence="1">
    <location>
        <begin position="197"/>
        <end position="249"/>
    </location>
</feature>
<sequence>MIILGKTHSGKTTFLKSLLSNVPIKEEQDQVSVCVERGGARFVSKFDILDFHHGLEDIEKINGLKKHITRDFDVVTFVFKAPWGCADPDIGSLTKKARKILKAKRYFLVFSHLENPAKGELQDCRVKYEDSEMHVFFTGCLTDRMRINFTEPRAVDSVCERLSKYRDDFLAALFPSGHHKGDICFAKVENSLNDCTEATSPEVSGSHSYTTQRGESASNNGNTMTDGFASEGNSSTQHNYEEEIYPELS</sequence>
<organism evidence="2">
    <name type="scientific">Percolomonas cosmopolitus</name>
    <dbReference type="NCBI Taxonomy" id="63605"/>
    <lineage>
        <taxon>Eukaryota</taxon>
        <taxon>Discoba</taxon>
        <taxon>Heterolobosea</taxon>
        <taxon>Tetramitia</taxon>
        <taxon>Eutetramitia</taxon>
        <taxon>Percolomonadidae</taxon>
        <taxon>Percolomonas</taxon>
    </lineage>
</organism>
<dbReference type="InterPro" id="IPR027417">
    <property type="entry name" value="P-loop_NTPase"/>
</dbReference>
<gene>
    <name evidence="2" type="ORF">PCOS0759_LOCUS6283</name>
</gene>
<name>A0A7S1KRF5_9EUKA</name>
<dbReference type="EMBL" id="HBGD01007548">
    <property type="protein sequence ID" value="CAD9083041.1"/>
    <property type="molecule type" value="Transcribed_RNA"/>
</dbReference>